<name>A0ABT9XJK0_9BACL</name>
<evidence type="ECO:0000256" key="1">
    <source>
        <dbReference type="ARBA" id="ARBA00007452"/>
    </source>
</evidence>
<dbReference type="Pfam" id="PF11967">
    <property type="entry name" value="RecO_N"/>
    <property type="match status" value="1"/>
</dbReference>
<dbReference type="PANTHER" id="PTHR33991:SF1">
    <property type="entry name" value="DNA REPAIR PROTEIN RECO"/>
    <property type="match status" value="1"/>
</dbReference>
<dbReference type="InterPro" id="IPR037278">
    <property type="entry name" value="ARFGAP/RecO"/>
</dbReference>
<evidence type="ECO:0000256" key="4">
    <source>
        <dbReference type="ARBA" id="ARBA00023172"/>
    </source>
</evidence>
<evidence type="ECO:0000256" key="7">
    <source>
        <dbReference type="HAMAP-Rule" id="MF_00201"/>
    </source>
</evidence>
<dbReference type="InterPro" id="IPR003717">
    <property type="entry name" value="RecO"/>
</dbReference>
<dbReference type="Pfam" id="PF02565">
    <property type="entry name" value="RecO_C"/>
    <property type="match status" value="1"/>
</dbReference>
<dbReference type="InterPro" id="IPR012340">
    <property type="entry name" value="NA-bd_OB-fold"/>
</dbReference>
<evidence type="ECO:0000313" key="9">
    <source>
        <dbReference type="EMBL" id="MDQ0190470.1"/>
    </source>
</evidence>
<gene>
    <name evidence="7" type="primary">recO</name>
    <name evidence="9" type="ORF">J2S03_002335</name>
</gene>
<dbReference type="SUPFAM" id="SSF50249">
    <property type="entry name" value="Nucleic acid-binding proteins"/>
    <property type="match status" value="1"/>
</dbReference>
<comment type="function">
    <text evidence="7">Involved in DNA repair and RecF pathway recombination.</text>
</comment>
<dbReference type="Gene3D" id="1.20.1440.120">
    <property type="entry name" value="Recombination protein O, C-terminal domain"/>
    <property type="match status" value="1"/>
</dbReference>
<dbReference type="Gene3D" id="2.40.50.140">
    <property type="entry name" value="Nucleic acid-binding proteins"/>
    <property type="match status" value="1"/>
</dbReference>
<evidence type="ECO:0000259" key="8">
    <source>
        <dbReference type="Pfam" id="PF11967"/>
    </source>
</evidence>
<evidence type="ECO:0000256" key="2">
    <source>
        <dbReference type="ARBA" id="ARBA00021310"/>
    </source>
</evidence>
<dbReference type="PANTHER" id="PTHR33991">
    <property type="entry name" value="DNA REPAIR PROTEIN RECO"/>
    <property type="match status" value="1"/>
</dbReference>
<keyword evidence="5 7" id="KW-0234">DNA repair</keyword>
<keyword evidence="3 7" id="KW-0227">DNA damage</keyword>
<dbReference type="RefSeq" id="WP_274455458.1">
    <property type="nucleotide sequence ID" value="NZ_CP067097.1"/>
</dbReference>
<dbReference type="EMBL" id="JAUSTP010000019">
    <property type="protein sequence ID" value="MDQ0190470.1"/>
    <property type="molecule type" value="Genomic_DNA"/>
</dbReference>
<dbReference type="NCBIfam" id="TIGR00613">
    <property type="entry name" value="reco"/>
    <property type="match status" value="1"/>
</dbReference>
<dbReference type="InterPro" id="IPR042242">
    <property type="entry name" value="RecO_C"/>
</dbReference>
<dbReference type="Proteomes" id="UP001232973">
    <property type="component" value="Unassembled WGS sequence"/>
</dbReference>
<evidence type="ECO:0000256" key="3">
    <source>
        <dbReference type="ARBA" id="ARBA00022763"/>
    </source>
</evidence>
<comment type="similarity">
    <text evidence="1 7">Belongs to the RecO family.</text>
</comment>
<sequence length="254" mass="27924">MIYNTEAVVIRSIAYGETHAIVTLLTPNGTVAAMARGAKKPQSRLAAGVQLFVKGMYTLYQNRGMGSLNQVEILDARRPLRENLDLAAYAAYFCELVHAVAEERPHGSHAVYTQFEGALQRLLAEPAMAGVFARVWEAKVLRMSGASPDWTRCVRCTQPLEGTVGYSSTEGGFLCQRCQAADEAVGVRSRLIPASPALPRALESFSRVPWERLGQIRLSEASRRTLNEILRAQLLDFAGLSLKSRTILESITNE</sequence>
<keyword evidence="10" id="KW-1185">Reference proteome</keyword>
<dbReference type="SUPFAM" id="SSF57863">
    <property type="entry name" value="ArfGap/RecO-like zinc finger"/>
    <property type="match status" value="1"/>
</dbReference>
<dbReference type="HAMAP" id="MF_00201">
    <property type="entry name" value="RecO"/>
    <property type="match status" value="1"/>
</dbReference>
<protein>
    <recommendedName>
        <fullName evidence="2 7">DNA repair protein RecO</fullName>
    </recommendedName>
    <alternativeName>
        <fullName evidence="6 7">Recombination protein O</fullName>
    </alternativeName>
</protein>
<dbReference type="InterPro" id="IPR022572">
    <property type="entry name" value="DNA_rep/recomb_RecO_N"/>
</dbReference>
<organism evidence="9 10">
    <name type="scientific">Alicyclobacillus cycloheptanicus</name>
    <dbReference type="NCBI Taxonomy" id="1457"/>
    <lineage>
        <taxon>Bacteria</taxon>
        <taxon>Bacillati</taxon>
        <taxon>Bacillota</taxon>
        <taxon>Bacilli</taxon>
        <taxon>Bacillales</taxon>
        <taxon>Alicyclobacillaceae</taxon>
        <taxon>Alicyclobacillus</taxon>
    </lineage>
</organism>
<accession>A0ABT9XJK0</accession>
<comment type="caution">
    <text evidence="9">The sequence shown here is derived from an EMBL/GenBank/DDBJ whole genome shotgun (WGS) entry which is preliminary data.</text>
</comment>
<evidence type="ECO:0000256" key="6">
    <source>
        <dbReference type="ARBA" id="ARBA00033409"/>
    </source>
</evidence>
<reference evidence="9 10" key="1">
    <citation type="submission" date="2023-07" db="EMBL/GenBank/DDBJ databases">
        <title>Genomic Encyclopedia of Type Strains, Phase IV (KMG-IV): sequencing the most valuable type-strain genomes for metagenomic binning, comparative biology and taxonomic classification.</title>
        <authorList>
            <person name="Goeker M."/>
        </authorList>
    </citation>
    <scope>NUCLEOTIDE SEQUENCE [LARGE SCALE GENOMIC DNA]</scope>
    <source>
        <strain evidence="9 10">DSM 4006</strain>
    </source>
</reference>
<evidence type="ECO:0000313" key="10">
    <source>
        <dbReference type="Proteomes" id="UP001232973"/>
    </source>
</evidence>
<feature type="domain" description="DNA replication/recombination mediator RecO N-terminal" evidence="8">
    <location>
        <begin position="1"/>
        <end position="76"/>
    </location>
</feature>
<evidence type="ECO:0000256" key="5">
    <source>
        <dbReference type="ARBA" id="ARBA00023204"/>
    </source>
</evidence>
<proteinExistence type="inferred from homology"/>
<keyword evidence="4 7" id="KW-0233">DNA recombination</keyword>